<dbReference type="InterPro" id="IPR029044">
    <property type="entry name" value="Nucleotide-diphossugar_trans"/>
</dbReference>
<reference evidence="3 4" key="1">
    <citation type="submission" date="2020-06" db="EMBL/GenBank/DDBJ databases">
        <title>Sulfitobacter algicola sp. nov., isolated from green algae.</title>
        <authorList>
            <person name="Wang C."/>
        </authorList>
    </citation>
    <scope>NUCLEOTIDE SEQUENCE [LARGE SCALE GENOMIC DNA]</scope>
    <source>
        <strain evidence="3 4">1151</strain>
    </source>
</reference>
<keyword evidence="4" id="KW-1185">Reference proteome</keyword>
<evidence type="ECO:0000256" key="1">
    <source>
        <dbReference type="SAM" id="Phobius"/>
    </source>
</evidence>
<name>A0ABX2IZ08_9RHOB</name>
<dbReference type="CDD" id="cd04179">
    <property type="entry name" value="DPM_DPG-synthase_like"/>
    <property type="match status" value="1"/>
</dbReference>
<protein>
    <submittedName>
        <fullName evidence="3">Glycosyltransferase</fullName>
    </submittedName>
</protein>
<dbReference type="InterPro" id="IPR050256">
    <property type="entry name" value="Glycosyltransferase_2"/>
</dbReference>
<accession>A0ABX2IZ08</accession>
<feature type="domain" description="Glycosyltransferase 2-like" evidence="2">
    <location>
        <begin position="16"/>
        <end position="168"/>
    </location>
</feature>
<dbReference type="EMBL" id="JABUFE010000014">
    <property type="protein sequence ID" value="NSX56575.1"/>
    <property type="molecule type" value="Genomic_DNA"/>
</dbReference>
<gene>
    <name evidence="3" type="ORF">HRQ87_17445</name>
</gene>
<evidence type="ECO:0000313" key="3">
    <source>
        <dbReference type="EMBL" id="NSX56575.1"/>
    </source>
</evidence>
<dbReference type="SUPFAM" id="SSF53448">
    <property type="entry name" value="Nucleotide-diphospho-sugar transferases"/>
    <property type="match status" value="1"/>
</dbReference>
<comment type="caution">
    <text evidence="3">The sequence shown here is derived from an EMBL/GenBank/DDBJ whole genome shotgun (WGS) entry which is preliminary data.</text>
</comment>
<proteinExistence type="predicted"/>
<dbReference type="InterPro" id="IPR001173">
    <property type="entry name" value="Glyco_trans_2-like"/>
</dbReference>
<dbReference type="Proteomes" id="UP000777935">
    <property type="component" value="Unassembled WGS sequence"/>
</dbReference>
<feature type="transmembrane region" description="Helical" evidence="1">
    <location>
        <begin position="270"/>
        <end position="293"/>
    </location>
</feature>
<dbReference type="PANTHER" id="PTHR48090:SF7">
    <property type="entry name" value="RFBJ PROTEIN"/>
    <property type="match status" value="1"/>
</dbReference>
<dbReference type="Gene3D" id="3.90.550.10">
    <property type="entry name" value="Spore Coat Polysaccharide Biosynthesis Protein SpsA, Chain A"/>
    <property type="match status" value="1"/>
</dbReference>
<dbReference type="PANTHER" id="PTHR48090">
    <property type="entry name" value="UNDECAPRENYL-PHOSPHATE 4-DEOXY-4-FORMAMIDO-L-ARABINOSE TRANSFERASE-RELATED"/>
    <property type="match status" value="1"/>
</dbReference>
<organism evidence="3 4">
    <name type="scientific">Parasulfitobacter algicola</name>
    <dbReference type="NCBI Taxonomy" id="2614809"/>
    <lineage>
        <taxon>Bacteria</taxon>
        <taxon>Pseudomonadati</taxon>
        <taxon>Pseudomonadota</taxon>
        <taxon>Alphaproteobacteria</taxon>
        <taxon>Rhodobacterales</taxon>
        <taxon>Roseobacteraceae</taxon>
        <taxon>Parasulfitobacter</taxon>
    </lineage>
</organism>
<dbReference type="Pfam" id="PF00535">
    <property type="entry name" value="Glycos_transf_2"/>
    <property type="match status" value="1"/>
</dbReference>
<keyword evidence="1" id="KW-0812">Transmembrane</keyword>
<evidence type="ECO:0000259" key="2">
    <source>
        <dbReference type="Pfam" id="PF00535"/>
    </source>
</evidence>
<feature type="transmembrane region" description="Helical" evidence="1">
    <location>
        <begin position="238"/>
        <end position="258"/>
    </location>
</feature>
<sequence length="315" mass="35171">MKVFDVSETKQQSVAVLLPCYNEEVTIAQLVADFKEALPGADIYVYDNASSDKTAERAKEAGAIVRHERRRGKGNVIRRMFSDIDADVYVMADGDGTYAAKDAPALIEQLNDHSLAMVVGRRANITEDAGRKGHALGNRVFNATFRWMFEPGFSDIFSGYRVFSRRFVKSFPALSAGFETETEISVHALTLKLPVEEQEVSYSTRPEGSESKLSTFKDGLRILKSFFILMKEVRPLQFFSILGGISLLFSLYFGLPVVFEYFTTGIVTLIPRWIACIGMLVLALMMFVCGIILDSIARFRTEQKLIAYLATAKSS</sequence>
<evidence type="ECO:0000313" key="4">
    <source>
        <dbReference type="Proteomes" id="UP000777935"/>
    </source>
</evidence>
<keyword evidence="1" id="KW-0472">Membrane</keyword>
<keyword evidence="1" id="KW-1133">Transmembrane helix</keyword>